<proteinExistence type="inferred from homology"/>
<evidence type="ECO:0000313" key="4">
    <source>
        <dbReference type="EMBL" id="SJN36268.1"/>
    </source>
</evidence>
<feature type="region of interest" description="Disordered" evidence="3">
    <location>
        <begin position="1"/>
        <end position="73"/>
    </location>
</feature>
<dbReference type="Proteomes" id="UP000188342">
    <property type="component" value="Unassembled WGS sequence"/>
</dbReference>
<dbReference type="Pfam" id="PF00106">
    <property type="entry name" value="adh_short"/>
    <property type="match status" value="1"/>
</dbReference>
<sequence length="389" mass="41035">MHDGSCAQAGVLAEGDRGGEALEEGPQHPRRLNGLGPAIQAAPVQQAGEEADDLGSPLSEPFRRGGVSSRPVEEHGVDTLEDLVGLIGGEDLVGQGVEDGGRSGGGKGLDRALDASGALLLDVVEDEVQHGLAVGEVVLHGAHRHPDVLRHRAQAGIVQPALVGDFDDGMRQNATAFLMEQGRGIDLLVNNAGVMMLPYGTTEQGFERHFGINHLGHFALIGHLPPLLVHTPYSRVVTMASNGHKMPGLSFDDVRSDVDYKAMRAYGRSKLANLLFSQELARRLAAHGYSTLSVAAHPGQTATNPAGKRGLRALMDRLVGQGVARGAEPALRAATDPTVQSGDHYGPDGPGELRGPATKVKPSRVALDPELAAALWRRSEDWSGLSYLD</sequence>
<evidence type="ECO:0000313" key="5">
    <source>
        <dbReference type="Proteomes" id="UP000188342"/>
    </source>
</evidence>
<accession>A0A1R4JWB4</accession>
<dbReference type="EMBL" id="FUKQ01000035">
    <property type="protein sequence ID" value="SJN36268.1"/>
    <property type="molecule type" value="Genomic_DNA"/>
</dbReference>
<keyword evidence="5" id="KW-1185">Reference proteome</keyword>
<evidence type="ECO:0000256" key="1">
    <source>
        <dbReference type="ARBA" id="ARBA00023002"/>
    </source>
</evidence>
<keyword evidence="1" id="KW-0560">Oxidoreductase</keyword>
<evidence type="ECO:0000256" key="2">
    <source>
        <dbReference type="RuleBase" id="RU000363"/>
    </source>
</evidence>
<dbReference type="PRINTS" id="PR00080">
    <property type="entry name" value="SDRFAMILY"/>
</dbReference>
<reference evidence="4 5" key="1">
    <citation type="submission" date="2017-02" db="EMBL/GenBank/DDBJ databases">
        <authorList>
            <person name="Peterson S.W."/>
        </authorList>
    </citation>
    <scope>NUCLEOTIDE SEQUENCE [LARGE SCALE GENOMIC DNA]</scope>
    <source>
        <strain evidence="4 5">LSP_Lj1</strain>
    </source>
</reference>
<feature type="region of interest" description="Disordered" evidence="3">
    <location>
        <begin position="335"/>
        <end position="361"/>
    </location>
</feature>
<dbReference type="PANTHER" id="PTHR43157">
    <property type="entry name" value="PHOSPHATIDYLINOSITOL-GLYCAN BIOSYNTHESIS CLASS F PROTEIN-RELATED"/>
    <property type="match status" value="1"/>
</dbReference>
<dbReference type="SUPFAM" id="SSF51735">
    <property type="entry name" value="NAD(P)-binding Rossmann-fold domains"/>
    <property type="match status" value="1"/>
</dbReference>
<dbReference type="AlphaFoldDB" id="A0A1R4JWB4"/>
<name>A0A1R4JWB4_9ACTN</name>
<comment type="similarity">
    <text evidence="2">Belongs to the short-chain dehydrogenases/reductases (SDR) family.</text>
</comment>
<organism evidence="4 5">
    <name type="scientific">Luteococcus japonicus LSP_Lj1</name>
    <dbReference type="NCBI Taxonomy" id="1255658"/>
    <lineage>
        <taxon>Bacteria</taxon>
        <taxon>Bacillati</taxon>
        <taxon>Actinomycetota</taxon>
        <taxon>Actinomycetes</taxon>
        <taxon>Propionibacteriales</taxon>
        <taxon>Propionibacteriaceae</taxon>
        <taxon>Luteococcus</taxon>
    </lineage>
</organism>
<dbReference type="Gene3D" id="3.40.50.720">
    <property type="entry name" value="NAD(P)-binding Rossmann-like Domain"/>
    <property type="match status" value="1"/>
</dbReference>
<protein>
    <submittedName>
        <fullName evidence="4">Probable oxidoreductase/Short-chain dehydrogenase</fullName>
    </submittedName>
</protein>
<dbReference type="PANTHER" id="PTHR43157:SF73">
    <property type="entry name" value="WW DOMAIN-CONTAINING OXIDOREDUCTASE-LIKE PROTEIN"/>
    <property type="match status" value="1"/>
</dbReference>
<gene>
    <name evidence="4" type="ORF">FM114_10015</name>
</gene>
<evidence type="ECO:0000256" key="3">
    <source>
        <dbReference type="SAM" id="MobiDB-lite"/>
    </source>
</evidence>
<dbReference type="GO" id="GO:0016491">
    <property type="term" value="F:oxidoreductase activity"/>
    <property type="evidence" value="ECO:0007669"/>
    <property type="project" value="UniProtKB-KW"/>
</dbReference>
<dbReference type="InterPro" id="IPR002347">
    <property type="entry name" value="SDR_fam"/>
</dbReference>
<dbReference type="InterPro" id="IPR036291">
    <property type="entry name" value="NAD(P)-bd_dom_sf"/>
</dbReference>
<dbReference type="STRING" id="1255658.FM114_10015"/>